<gene>
    <name evidence="2" type="ORF">QR98_0042310</name>
</gene>
<dbReference type="GO" id="GO:0008017">
    <property type="term" value="F:microtubule binding"/>
    <property type="evidence" value="ECO:0007669"/>
    <property type="project" value="InterPro"/>
</dbReference>
<evidence type="ECO:0000313" key="3">
    <source>
        <dbReference type="Proteomes" id="UP000616769"/>
    </source>
</evidence>
<dbReference type="InterPro" id="IPR025901">
    <property type="entry name" value="Kinesin-assoc_MT-bd_dom"/>
</dbReference>
<accession>A0A132A464</accession>
<dbReference type="Pfam" id="PF13931">
    <property type="entry name" value="Microtub_bind"/>
    <property type="match status" value="1"/>
</dbReference>
<feature type="domain" description="Kinesin-associated microtubule-binding" evidence="1">
    <location>
        <begin position="9"/>
        <end position="94"/>
    </location>
</feature>
<dbReference type="VEuPathDB" id="VectorBase:SSCA010318"/>
<sequence length="149" mass="17344">MIDNLDYSLQKYQSSGCTPQRCHYEIPRTFTPTSPYPRILERNRSRMQKQLCYENEILNDESCIDASQNQCVEQNGSEQSDSLSSTLSSTTSFLTSLNTMNENCNENTENNYRLDQTKIIRAKLRDHSSFPEMRFTQKQVLKPKNNLNN</sequence>
<comment type="caution">
    <text evidence="2">The sequence shown here is derived from an EMBL/GenBank/DDBJ whole genome shotgun (WGS) entry which is preliminary data.</text>
</comment>
<dbReference type="AlphaFoldDB" id="A0A132A464"/>
<dbReference type="Proteomes" id="UP000616769">
    <property type="component" value="Unassembled WGS sequence"/>
</dbReference>
<dbReference type="OrthoDB" id="3176171at2759"/>
<evidence type="ECO:0000259" key="1">
    <source>
        <dbReference type="Pfam" id="PF13931"/>
    </source>
</evidence>
<protein>
    <recommendedName>
        <fullName evidence="1">Kinesin-associated microtubule-binding domain-containing protein</fullName>
    </recommendedName>
</protein>
<organism evidence="2 3">
    <name type="scientific">Sarcoptes scabiei</name>
    <name type="common">Itch mite</name>
    <name type="synonym">Acarus scabiei</name>
    <dbReference type="NCBI Taxonomy" id="52283"/>
    <lineage>
        <taxon>Eukaryota</taxon>
        <taxon>Metazoa</taxon>
        <taxon>Ecdysozoa</taxon>
        <taxon>Arthropoda</taxon>
        <taxon>Chelicerata</taxon>
        <taxon>Arachnida</taxon>
        <taxon>Acari</taxon>
        <taxon>Acariformes</taxon>
        <taxon>Sarcoptiformes</taxon>
        <taxon>Astigmata</taxon>
        <taxon>Psoroptidia</taxon>
        <taxon>Sarcoptoidea</taxon>
        <taxon>Sarcoptidae</taxon>
        <taxon>Sarcoptinae</taxon>
        <taxon>Sarcoptes</taxon>
    </lineage>
</organism>
<proteinExistence type="predicted"/>
<evidence type="ECO:0000313" key="2">
    <source>
        <dbReference type="EMBL" id="KPM05761.1"/>
    </source>
</evidence>
<reference evidence="2 3" key="1">
    <citation type="journal article" date="2015" name="Parasit. Vectors">
        <title>Draft genome of the scabies mite.</title>
        <authorList>
            <person name="Rider S.D.Jr."/>
            <person name="Morgan M.S."/>
            <person name="Arlian L.G."/>
        </authorList>
    </citation>
    <scope>NUCLEOTIDE SEQUENCE [LARGE SCALE GENOMIC DNA]</scope>
    <source>
        <strain evidence="2">Arlian Lab</strain>
    </source>
</reference>
<dbReference type="EMBL" id="JXLN01010456">
    <property type="protein sequence ID" value="KPM05761.1"/>
    <property type="molecule type" value="Genomic_DNA"/>
</dbReference>
<name>A0A132A464_SARSC</name>